<evidence type="ECO:0000256" key="1">
    <source>
        <dbReference type="SAM" id="MobiDB-lite"/>
    </source>
</evidence>
<dbReference type="EMBL" id="VTPC01000727">
    <property type="protein sequence ID" value="KAF2904606.1"/>
    <property type="molecule type" value="Genomic_DNA"/>
</dbReference>
<feature type="region of interest" description="Disordered" evidence="1">
    <location>
        <begin position="1"/>
        <end position="24"/>
    </location>
</feature>
<dbReference type="PANTHER" id="PTHR47055">
    <property type="entry name" value="DDE_TNP_1_7 DOMAIN-CONTAINING PROTEIN"/>
    <property type="match status" value="1"/>
</dbReference>
<dbReference type="PANTHER" id="PTHR47055:SF3">
    <property type="entry name" value="PHORBOL-ESTER_DAG-TYPE DOMAIN-CONTAINING PROTEIN"/>
    <property type="match status" value="1"/>
</dbReference>
<protein>
    <recommendedName>
        <fullName evidence="2">PiggyBac transposable element-derived protein domain-containing protein</fullName>
    </recommendedName>
</protein>
<keyword evidence="4" id="KW-1185">Reference proteome</keyword>
<sequence length="337" mass="39062">MPPVNANENLTDEDSGDQNELSINNLPPSQLLAEADIMKNFDIIDAETQDEWDEDDDKPYVLGVKRKLHNKLVAEALSRDRFEHISYGYVTFFDLYQDAKSKIEKYSSLGLGPSLVLTYADTKLSKINAPYYFYFDNSFTAVALLEELSLRKIKTTDTIRENRRTQCPLPTNKIFKKQQRGTYDHRVTNNKSIIVTAWNDNNIVNIASNSTNVFPVHQVSRYSRSNKKRIMIEQPHIIHVMYNKFIEGVNKSDQNISLYRTDIRGITDISRKNKKRWTSAELLALLEEDDDLMGTDSIDAMYNLSPLTKLRTKKIYPYNSIQLEEIQTRSEENRRTL</sequence>
<feature type="domain" description="PiggyBac transposable element-derived protein" evidence="2">
    <location>
        <begin position="88"/>
        <end position="286"/>
    </location>
</feature>
<dbReference type="InterPro" id="IPR052638">
    <property type="entry name" value="PiggyBac_TE-derived"/>
</dbReference>
<dbReference type="Proteomes" id="UP000801492">
    <property type="component" value="Unassembled WGS sequence"/>
</dbReference>
<evidence type="ECO:0000313" key="4">
    <source>
        <dbReference type="Proteomes" id="UP000801492"/>
    </source>
</evidence>
<dbReference type="Pfam" id="PF13843">
    <property type="entry name" value="DDE_Tnp_1_7"/>
    <property type="match status" value="1"/>
</dbReference>
<accession>A0A8K0GM43</accession>
<name>A0A8K0GM43_IGNLU</name>
<dbReference type="AlphaFoldDB" id="A0A8K0GM43"/>
<evidence type="ECO:0000313" key="3">
    <source>
        <dbReference type="EMBL" id="KAF2904606.1"/>
    </source>
</evidence>
<organism evidence="3 4">
    <name type="scientific">Ignelater luminosus</name>
    <name type="common">Cucubano</name>
    <name type="synonym">Pyrophorus luminosus</name>
    <dbReference type="NCBI Taxonomy" id="2038154"/>
    <lineage>
        <taxon>Eukaryota</taxon>
        <taxon>Metazoa</taxon>
        <taxon>Ecdysozoa</taxon>
        <taxon>Arthropoda</taxon>
        <taxon>Hexapoda</taxon>
        <taxon>Insecta</taxon>
        <taxon>Pterygota</taxon>
        <taxon>Neoptera</taxon>
        <taxon>Endopterygota</taxon>
        <taxon>Coleoptera</taxon>
        <taxon>Polyphaga</taxon>
        <taxon>Elateriformia</taxon>
        <taxon>Elateroidea</taxon>
        <taxon>Elateridae</taxon>
        <taxon>Agrypninae</taxon>
        <taxon>Pyrophorini</taxon>
        <taxon>Ignelater</taxon>
    </lineage>
</organism>
<reference evidence="3" key="1">
    <citation type="submission" date="2019-08" db="EMBL/GenBank/DDBJ databases">
        <title>The genome of the North American firefly Photinus pyralis.</title>
        <authorList>
            <consortium name="Photinus pyralis genome working group"/>
            <person name="Fallon T.R."/>
            <person name="Sander Lower S.E."/>
            <person name="Weng J.-K."/>
        </authorList>
    </citation>
    <scope>NUCLEOTIDE SEQUENCE</scope>
    <source>
        <strain evidence="3">TRF0915ILg1</strain>
        <tissue evidence="3">Whole body</tissue>
    </source>
</reference>
<gene>
    <name evidence="3" type="ORF">ILUMI_01568</name>
</gene>
<comment type="caution">
    <text evidence="3">The sequence shown here is derived from an EMBL/GenBank/DDBJ whole genome shotgun (WGS) entry which is preliminary data.</text>
</comment>
<dbReference type="OrthoDB" id="6762366at2759"/>
<dbReference type="InterPro" id="IPR029526">
    <property type="entry name" value="PGBD"/>
</dbReference>
<evidence type="ECO:0000259" key="2">
    <source>
        <dbReference type="Pfam" id="PF13843"/>
    </source>
</evidence>
<proteinExistence type="predicted"/>
<dbReference type="GO" id="GO:0043565">
    <property type="term" value="F:sequence-specific DNA binding"/>
    <property type="evidence" value="ECO:0007669"/>
    <property type="project" value="TreeGrafter"/>
</dbReference>